<dbReference type="PROSITE" id="PS50096">
    <property type="entry name" value="IQ"/>
    <property type="match status" value="1"/>
</dbReference>
<dbReference type="PANTHER" id="PTHR10699">
    <property type="entry name" value="NEUROMODULIN"/>
    <property type="match status" value="1"/>
</dbReference>
<sequence>MNELLQKHGCSNVFSVPEGLRELMADITREVLREQPNKLFDFIANYLSVLLLTREHGVMAVKVLDDLCDCRPSVSEHLMQLGLAGEQARDLAQIIKQEIEQFEPVAGSEKIKEMQIMKTILTRSTLDEMMASKVCQVARNAYRDYWYRKKTLEQSMKTQPDAPWEIAAQHTLEIYKKTKPSFTEMNRAAEKIQAAYRGYHLRRNLLKHLKQKKKGPKVELPGPPLDIGGSREIELGPVLKLRVPKDNVRPMFVEHTTQKLGIPYDPMLTITHVPEDQESITSAGSRGIGRFTDRPAIRTSSIVSNTAPGVGARQVLMTATVEMKGPTSVVESTPKISFAEVPPEVIPDFQWEFLKENDVSYAAEQEIPEDIPDDKTDGDSESILASAPSTARDSASITDVEDEGDNATAITDEEAG</sequence>
<dbReference type="AlphaFoldDB" id="A0A9P0T565"/>
<evidence type="ECO:0000313" key="2">
    <source>
        <dbReference type="EMBL" id="CAH4020872.1"/>
    </source>
</evidence>
<evidence type="ECO:0000256" key="1">
    <source>
        <dbReference type="SAM" id="MobiDB-lite"/>
    </source>
</evidence>
<feature type="region of interest" description="Disordered" evidence="1">
    <location>
        <begin position="364"/>
        <end position="416"/>
    </location>
</feature>
<dbReference type="GO" id="GO:0005516">
    <property type="term" value="F:calmodulin binding"/>
    <property type="evidence" value="ECO:0007669"/>
    <property type="project" value="TreeGrafter"/>
</dbReference>
<dbReference type="Gene3D" id="1.20.890.10">
    <property type="entry name" value="cAMP-dependent protein kinase regulatory subunit, dimerization-anchoring domain"/>
    <property type="match status" value="1"/>
</dbReference>
<evidence type="ECO:0000313" key="3">
    <source>
        <dbReference type="Proteomes" id="UP001152562"/>
    </source>
</evidence>
<dbReference type="Proteomes" id="UP001152562">
    <property type="component" value="Unassembled WGS sequence"/>
</dbReference>
<name>A0A9P0T565_PIEBR</name>
<evidence type="ECO:0008006" key="4">
    <source>
        <dbReference type="Google" id="ProtNLM"/>
    </source>
</evidence>
<organism evidence="2 3">
    <name type="scientific">Pieris brassicae</name>
    <name type="common">White butterfly</name>
    <name type="synonym">Large white butterfly</name>
    <dbReference type="NCBI Taxonomy" id="7116"/>
    <lineage>
        <taxon>Eukaryota</taxon>
        <taxon>Metazoa</taxon>
        <taxon>Ecdysozoa</taxon>
        <taxon>Arthropoda</taxon>
        <taxon>Hexapoda</taxon>
        <taxon>Insecta</taxon>
        <taxon>Pterygota</taxon>
        <taxon>Neoptera</taxon>
        <taxon>Endopterygota</taxon>
        <taxon>Lepidoptera</taxon>
        <taxon>Glossata</taxon>
        <taxon>Ditrysia</taxon>
        <taxon>Papilionoidea</taxon>
        <taxon>Pieridae</taxon>
        <taxon>Pierinae</taxon>
        <taxon>Pieris</taxon>
    </lineage>
</organism>
<gene>
    <name evidence="2" type="ORF">PIBRA_LOCUS3817</name>
</gene>
<dbReference type="InterPro" id="IPR000048">
    <property type="entry name" value="IQ_motif_EF-hand-BS"/>
</dbReference>
<dbReference type="CDD" id="cd23767">
    <property type="entry name" value="IQCD"/>
    <property type="match status" value="1"/>
</dbReference>
<dbReference type="SMART" id="SM00015">
    <property type="entry name" value="IQ"/>
    <property type="match status" value="1"/>
</dbReference>
<reference evidence="2" key="1">
    <citation type="submission" date="2022-05" db="EMBL/GenBank/DDBJ databases">
        <authorList>
            <person name="Okamura Y."/>
        </authorList>
    </citation>
    <scope>NUCLEOTIDE SEQUENCE</scope>
</reference>
<protein>
    <recommendedName>
        <fullName evidence="4">RIIa domain-containing protein</fullName>
    </recommendedName>
</protein>
<keyword evidence="3" id="KW-1185">Reference proteome</keyword>
<dbReference type="SUPFAM" id="SSF47391">
    <property type="entry name" value="Dimerization-anchoring domain of cAMP-dependent PK regulatory subunit"/>
    <property type="match status" value="1"/>
</dbReference>
<proteinExistence type="predicted"/>
<dbReference type="EMBL" id="CALOZG010000004">
    <property type="protein sequence ID" value="CAH4020872.1"/>
    <property type="molecule type" value="Genomic_DNA"/>
</dbReference>
<feature type="compositionally biased region" description="Acidic residues" evidence="1">
    <location>
        <begin position="399"/>
        <end position="416"/>
    </location>
</feature>
<dbReference type="CDD" id="cd12084">
    <property type="entry name" value="DD_RII_PKA-like"/>
    <property type="match status" value="1"/>
</dbReference>
<dbReference type="PANTHER" id="PTHR10699:SF11">
    <property type="entry name" value="IGLOO, ISOFORM A"/>
    <property type="match status" value="1"/>
</dbReference>
<comment type="caution">
    <text evidence="2">The sequence shown here is derived from an EMBL/GenBank/DDBJ whole genome shotgun (WGS) entry which is preliminary data.</text>
</comment>
<feature type="compositionally biased region" description="Polar residues" evidence="1">
    <location>
        <begin position="387"/>
        <end position="397"/>
    </location>
</feature>
<accession>A0A9P0T565</accession>